<dbReference type="Proteomes" id="UP001209922">
    <property type="component" value="Unassembled WGS sequence"/>
</dbReference>
<dbReference type="EMBL" id="JAPCHY010000008">
    <property type="protein sequence ID" value="MCW4473000.1"/>
    <property type="molecule type" value="Genomic_DNA"/>
</dbReference>
<accession>A0ABT3JXS1</accession>
<evidence type="ECO:0000313" key="1">
    <source>
        <dbReference type="EMBL" id="MCW4473000.1"/>
    </source>
</evidence>
<dbReference type="RefSeq" id="WP_265127984.1">
    <property type="nucleotide sequence ID" value="NZ_JAPCHY010000008.1"/>
</dbReference>
<comment type="caution">
    <text evidence="1">The sequence shown here is derived from an EMBL/GenBank/DDBJ whole genome shotgun (WGS) entry which is preliminary data.</text>
</comment>
<evidence type="ECO:0008006" key="3">
    <source>
        <dbReference type="Google" id="ProtNLM"/>
    </source>
</evidence>
<evidence type="ECO:0000313" key="2">
    <source>
        <dbReference type="Proteomes" id="UP001209922"/>
    </source>
</evidence>
<protein>
    <recommendedName>
        <fullName evidence="3">Polymer-forming cytoskeletal protein</fullName>
    </recommendedName>
</protein>
<sequence>MQIDPTRIPSDGWTANGLPDFPCSPNPQLDDLVELGRNVAHIDEVIAFLEGGFCSTLFAFGQVLRERLPTIEARLAADNIATLHQGSTDAIVFNGDLTIDGDVLQPSLLLVTGNLTVNGALRDTGRIAVLGDLRCRHVGTDAWVIVGGDCIADGFVHGSYNHNMFEVLGQLRARAVLTDDHGFHAAGGIVATHAPSTPSRNGWGPSLFDLWDAGHRAELLAVAGTEVYAVVDREKFEEES</sequence>
<proteinExistence type="predicted"/>
<keyword evidence="2" id="KW-1185">Reference proteome</keyword>
<reference evidence="1 2" key="1">
    <citation type="submission" date="2022-10" db="EMBL/GenBank/DDBJ databases">
        <title>Xanthomonas sp. H13-6.</title>
        <authorList>
            <person name="Liu X."/>
            <person name="Deng Z."/>
            <person name="Jiang Y."/>
            <person name="Yu T."/>
            <person name="Ai J."/>
        </authorList>
    </citation>
    <scope>NUCLEOTIDE SEQUENCE [LARGE SCALE GENOMIC DNA]</scope>
    <source>
        <strain evidence="1 2">H13-6</strain>
    </source>
</reference>
<gene>
    <name evidence="1" type="ORF">OK345_10845</name>
</gene>
<name>A0ABT3JXS1_9XANT</name>
<organism evidence="1 2">
    <name type="scientific">Xanthomonas chitinilytica</name>
    <dbReference type="NCBI Taxonomy" id="2989819"/>
    <lineage>
        <taxon>Bacteria</taxon>
        <taxon>Pseudomonadati</taxon>
        <taxon>Pseudomonadota</taxon>
        <taxon>Gammaproteobacteria</taxon>
        <taxon>Lysobacterales</taxon>
        <taxon>Lysobacteraceae</taxon>
        <taxon>Xanthomonas</taxon>
    </lineage>
</organism>